<keyword evidence="1" id="KW-0812">Transmembrane</keyword>
<evidence type="ECO:0000313" key="3">
    <source>
        <dbReference type="Proteomes" id="UP000248592"/>
    </source>
</evidence>
<sequence length="507" mass="59020">MIKDEKNNALFFSVIIILFFAAEIIYLDTISPEFCAAYLQVMNINSWTEVFKSFIKFSDYWYRPFTFNFTNYILFNLIDFRNIYLVKLVGIIIISISAFIGSRLAKLVFGSSPLEQFFIFSLLLLHPVYISIAYEGSGIVDPIFNIFLNIYLISFIKIINICKYKINYRSIFYYFTIAFLALLIALTSQERATTYIFLCVSTALFYFYTNELNLKKPILLFILISALFLLAYWYFTFLPKRAMSGADYRSTFEFNYVLENILRGFEIPLRLFLKPFGKHYDSHFNFIFNISGVIILINTIYYLRNLIKSGEGEELKKVLFIFILYLSSLPIPIFFGGNTWHFYTASIYITILYGRAIYVNIARNNFLNRNTKLISIIFSVFVLVQFEVAVKQELSSNGVRYSEYVRVVARGLKDPVIKGLLNPKVIFLDISSSHLDGDWQYGTGNMFKFIFNDPAIVEIPVVDGEILDGHQLKCKEIYGDFNEYTYLKFIQSSISWEAVAPKNYCNL</sequence>
<evidence type="ECO:0008006" key="4">
    <source>
        <dbReference type="Google" id="ProtNLM"/>
    </source>
</evidence>
<evidence type="ECO:0000256" key="1">
    <source>
        <dbReference type="SAM" id="Phobius"/>
    </source>
</evidence>
<feature type="transmembrane region" description="Helical" evidence="1">
    <location>
        <begin position="142"/>
        <end position="159"/>
    </location>
</feature>
<feature type="transmembrane region" description="Helical" evidence="1">
    <location>
        <begin position="171"/>
        <end position="186"/>
    </location>
</feature>
<feature type="transmembrane region" description="Helical" evidence="1">
    <location>
        <begin position="84"/>
        <end position="105"/>
    </location>
</feature>
<evidence type="ECO:0000313" key="2">
    <source>
        <dbReference type="EMBL" id="AWW49200.1"/>
    </source>
</evidence>
<keyword evidence="1" id="KW-0472">Membrane</keyword>
<dbReference type="RefSeq" id="WP_112294308.1">
    <property type="nucleotide sequence ID" value="NZ_CP030085.1"/>
</dbReference>
<dbReference type="Proteomes" id="UP000248592">
    <property type="component" value="Chromosome"/>
</dbReference>
<feature type="transmembrane region" description="Helical" evidence="1">
    <location>
        <begin position="283"/>
        <end position="303"/>
    </location>
</feature>
<keyword evidence="1" id="KW-1133">Transmembrane helix</keyword>
<dbReference type="AlphaFoldDB" id="A0A2Z4JR03"/>
<accession>A0A2Z4JR03</accession>
<name>A0A2Z4JR03_9BURK</name>
<feature type="transmembrane region" description="Helical" evidence="1">
    <location>
        <begin position="9"/>
        <end position="27"/>
    </location>
</feature>
<feature type="transmembrane region" description="Helical" evidence="1">
    <location>
        <begin position="218"/>
        <end position="235"/>
    </location>
</feature>
<protein>
    <recommendedName>
        <fullName evidence="4">Glycosyltransferase RgtA/B/C/D-like domain-containing protein</fullName>
    </recommendedName>
</protein>
<feature type="transmembrane region" description="Helical" evidence="1">
    <location>
        <begin position="192"/>
        <end position="209"/>
    </location>
</feature>
<reference evidence="3" key="1">
    <citation type="submission" date="2018-06" db="EMBL/GenBank/DDBJ databases">
        <title>Description of a new Polynucleobacter species.</title>
        <authorList>
            <person name="Hahn M.W."/>
        </authorList>
    </citation>
    <scope>NUCLEOTIDE SEQUENCE [LARGE SCALE GENOMIC DNA]</scope>
    <source>
        <strain evidence="3">MG-25-Pas1-D2</strain>
    </source>
</reference>
<feature type="transmembrane region" description="Helical" evidence="1">
    <location>
        <begin position="117"/>
        <end position="136"/>
    </location>
</feature>
<feature type="transmembrane region" description="Helical" evidence="1">
    <location>
        <begin position="341"/>
        <end position="361"/>
    </location>
</feature>
<feature type="transmembrane region" description="Helical" evidence="1">
    <location>
        <begin position="315"/>
        <end position="335"/>
    </location>
</feature>
<feature type="transmembrane region" description="Helical" evidence="1">
    <location>
        <begin position="373"/>
        <end position="390"/>
    </location>
</feature>
<organism evidence="2 3">
    <name type="scientific">Polynucleobacter paneuropaeus</name>
    <dbReference type="NCBI Taxonomy" id="2527775"/>
    <lineage>
        <taxon>Bacteria</taxon>
        <taxon>Pseudomonadati</taxon>
        <taxon>Pseudomonadota</taxon>
        <taxon>Betaproteobacteria</taxon>
        <taxon>Burkholderiales</taxon>
        <taxon>Burkholderiaceae</taxon>
        <taxon>Polynucleobacter</taxon>
    </lineage>
</organism>
<gene>
    <name evidence="2" type="ORF">Pas1_01700</name>
</gene>
<dbReference type="EMBL" id="CP030085">
    <property type="protein sequence ID" value="AWW49200.1"/>
    <property type="molecule type" value="Genomic_DNA"/>
</dbReference>
<proteinExistence type="predicted"/>